<dbReference type="GO" id="GO:0043565">
    <property type="term" value="F:sequence-specific DNA binding"/>
    <property type="evidence" value="ECO:0007669"/>
    <property type="project" value="InterPro"/>
</dbReference>
<dbReference type="Proteomes" id="UP000283523">
    <property type="component" value="Unassembled WGS sequence"/>
</dbReference>
<evidence type="ECO:0000313" key="5">
    <source>
        <dbReference type="EMBL" id="RIV23933.1"/>
    </source>
</evidence>
<dbReference type="Pfam" id="PF12833">
    <property type="entry name" value="HTH_18"/>
    <property type="match status" value="1"/>
</dbReference>
<dbReference type="InterPro" id="IPR018060">
    <property type="entry name" value="HTH_AraC"/>
</dbReference>
<protein>
    <submittedName>
        <fullName evidence="5">AraC family transcriptional regulator</fullName>
    </submittedName>
</protein>
<accession>A0A418MC28</accession>
<proteinExistence type="predicted"/>
<organism evidence="5 6">
    <name type="scientific">Fibrisoma montanum</name>
    <dbReference type="NCBI Taxonomy" id="2305895"/>
    <lineage>
        <taxon>Bacteria</taxon>
        <taxon>Pseudomonadati</taxon>
        <taxon>Bacteroidota</taxon>
        <taxon>Cytophagia</taxon>
        <taxon>Cytophagales</taxon>
        <taxon>Spirosomataceae</taxon>
        <taxon>Fibrisoma</taxon>
    </lineage>
</organism>
<dbReference type="SUPFAM" id="SSF46689">
    <property type="entry name" value="Homeodomain-like"/>
    <property type="match status" value="2"/>
</dbReference>
<dbReference type="OrthoDB" id="9816011at2"/>
<dbReference type="PROSITE" id="PS01124">
    <property type="entry name" value="HTH_ARAC_FAMILY_2"/>
    <property type="match status" value="1"/>
</dbReference>
<feature type="domain" description="HTH araC/xylS-type" evidence="4">
    <location>
        <begin position="13"/>
        <end position="111"/>
    </location>
</feature>
<gene>
    <name evidence="5" type="ORF">DYU11_13290</name>
</gene>
<evidence type="ECO:0000256" key="1">
    <source>
        <dbReference type="ARBA" id="ARBA00023015"/>
    </source>
</evidence>
<dbReference type="PANTHER" id="PTHR47504">
    <property type="entry name" value="RIGHT ORIGIN-BINDING PROTEIN"/>
    <property type="match status" value="1"/>
</dbReference>
<keyword evidence="3" id="KW-0804">Transcription</keyword>
<name>A0A418MC28_9BACT</name>
<evidence type="ECO:0000313" key="6">
    <source>
        <dbReference type="Proteomes" id="UP000283523"/>
    </source>
</evidence>
<comment type="caution">
    <text evidence="5">The sequence shown here is derived from an EMBL/GenBank/DDBJ whole genome shotgun (WGS) entry which is preliminary data.</text>
</comment>
<dbReference type="PANTHER" id="PTHR47504:SF5">
    <property type="entry name" value="RIGHT ORIGIN-BINDING PROTEIN"/>
    <property type="match status" value="1"/>
</dbReference>
<dbReference type="Gene3D" id="1.10.10.60">
    <property type="entry name" value="Homeodomain-like"/>
    <property type="match status" value="2"/>
</dbReference>
<reference evidence="5 6" key="1">
    <citation type="submission" date="2018-08" db="EMBL/GenBank/DDBJ databases">
        <title>Fibrisoma montanum sp. nov., isolated from Danxia mountain soil.</title>
        <authorList>
            <person name="Huang Y."/>
        </authorList>
    </citation>
    <scope>NUCLEOTIDE SEQUENCE [LARGE SCALE GENOMIC DNA]</scope>
    <source>
        <strain evidence="5 6">HYT19</strain>
    </source>
</reference>
<keyword evidence="2" id="KW-0238">DNA-binding</keyword>
<dbReference type="SMART" id="SM00342">
    <property type="entry name" value="HTH_ARAC"/>
    <property type="match status" value="1"/>
</dbReference>
<sequence>MLFQPSAHLNLTHQVIHYVEAHLDQPFTIRTISEELGVSYFYLHHLFGETTGQPLGELIKRLRLEQAFGYLKHSAYSVGDIGELTGFGSKHSFSRAFSQHFNHTPSAIRMQSNLVVPDSFVHQAGTPATYRGHWKQRMLTGQYAIRPLPPMVYFFQYLGTMATDRSTSFSQRLQRVFELQAIVQQPIVLSTSAIGCATHSRNALIRAGFLVRDDRTATYLAQSGFFQRRFEAGNYLTARFSGELPTGSLLTYALIQESVQQGLFRLRDHNSLILVEPANVEQFEVWIPVN</sequence>
<evidence type="ECO:0000256" key="3">
    <source>
        <dbReference type="ARBA" id="ARBA00023163"/>
    </source>
</evidence>
<keyword evidence="6" id="KW-1185">Reference proteome</keyword>
<dbReference type="EMBL" id="QXED01000003">
    <property type="protein sequence ID" value="RIV23933.1"/>
    <property type="molecule type" value="Genomic_DNA"/>
</dbReference>
<dbReference type="InterPro" id="IPR009057">
    <property type="entry name" value="Homeodomain-like_sf"/>
</dbReference>
<dbReference type="AlphaFoldDB" id="A0A418MC28"/>
<dbReference type="GO" id="GO:0003700">
    <property type="term" value="F:DNA-binding transcription factor activity"/>
    <property type="evidence" value="ECO:0007669"/>
    <property type="project" value="InterPro"/>
</dbReference>
<dbReference type="InterPro" id="IPR050959">
    <property type="entry name" value="MarA-like"/>
</dbReference>
<keyword evidence="1" id="KW-0805">Transcription regulation</keyword>
<evidence type="ECO:0000256" key="2">
    <source>
        <dbReference type="ARBA" id="ARBA00023125"/>
    </source>
</evidence>
<dbReference type="RefSeq" id="WP_119668149.1">
    <property type="nucleotide sequence ID" value="NZ_QXED01000003.1"/>
</dbReference>
<evidence type="ECO:0000259" key="4">
    <source>
        <dbReference type="PROSITE" id="PS01124"/>
    </source>
</evidence>